<keyword evidence="1" id="KW-0175">Coiled coil</keyword>
<feature type="compositionally biased region" description="Polar residues" evidence="2">
    <location>
        <begin position="132"/>
        <end position="148"/>
    </location>
</feature>
<keyword evidence="4" id="KW-1185">Reference proteome</keyword>
<feature type="coiled-coil region" evidence="1">
    <location>
        <begin position="69"/>
        <end position="103"/>
    </location>
</feature>
<dbReference type="PANTHER" id="PTHR46951">
    <property type="entry name" value="BED-TYPE DOMAIN-CONTAINING PROTEIN"/>
    <property type="match status" value="1"/>
</dbReference>
<proteinExistence type="predicted"/>
<evidence type="ECO:0000313" key="3">
    <source>
        <dbReference type="EMBL" id="KAK9048815.1"/>
    </source>
</evidence>
<reference evidence="3 4" key="1">
    <citation type="submission" date="2024-04" db="EMBL/GenBank/DDBJ databases">
        <title>The reference genome of an endangered Asteraceae, Deinandra increscens subsp. villosa, native to the Central Coast of California.</title>
        <authorList>
            <person name="Guilliams M."/>
            <person name="Hasenstab-Lehman K."/>
            <person name="Meyer R."/>
            <person name="Mcevoy S."/>
        </authorList>
    </citation>
    <scope>NUCLEOTIDE SEQUENCE [LARGE SCALE GENOMIC DNA]</scope>
    <source>
        <tissue evidence="3">Leaf</tissue>
    </source>
</reference>
<feature type="region of interest" description="Disordered" evidence="2">
    <location>
        <begin position="123"/>
        <end position="148"/>
    </location>
</feature>
<gene>
    <name evidence="3" type="ORF">SSX86_032218</name>
</gene>
<dbReference type="PANTHER" id="PTHR46951:SF2">
    <property type="entry name" value="BED-TYPE DOMAIN-CONTAINING PROTEIN"/>
    <property type="match status" value="1"/>
</dbReference>
<dbReference type="Proteomes" id="UP001408789">
    <property type="component" value="Unassembled WGS sequence"/>
</dbReference>
<comment type="caution">
    <text evidence="3">The sequence shown here is derived from an EMBL/GenBank/DDBJ whole genome shotgun (WGS) entry which is preliminary data.</text>
</comment>
<sequence length="218" mass="24389">MSMESTAKQKVSPGLKRNSDDIGWEFGVLVDPSNPDKTKCNRCGKIQSGGVYRLKQHIAGVGGQCKPCLSSTNEDKLKARNALNDVKRKKKDKEEGYANMRAEVNIGKETIDLDDEFGDLKGPKSFGPMHRFSNTSSNDPKGRSKQSNLSNIVLKEQLNRVKEYICDWAYQCGIPFHCFEKDSFRKAIEAIGQFGPNVVPPTRYEMAETFVKKTSGEE</sequence>
<organism evidence="3 4">
    <name type="scientific">Deinandra increscens subsp. villosa</name>
    <dbReference type="NCBI Taxonomy" id="3103831"/>
    <lineage>
        <taxon>Eukaryota</taxon>
        <taxon>Viridiplantae</taxon>
        <taxon>Streptophyta</taxon>
        <taxon>Embryophyta</taxon>
        <taxon>Tracheophyta</taxon>
        <taxon>Spermatophyta</taxon>
        <taxon>Magnoliopsida</taxon>
        <taxon>eudicotyledons</taxon>
        <taxon>Gunneridae</taxon>
        <taxon>Pentapetalae</taxon>
        <taxon>asterids</taxon>
        <taxon>campanulids</taxon>
        <taxon>Asterales</taxon>
        <taxon>Asteraceae</taxon>
        <taxon>Asteroideae</taxon>
        <taxon>Heliantheae alliance</taxon>
        <taxon>Madieae</taxon>
        <taxon>Madiinae</taxon>
        <taxon>Deinandra</taxon>
    </lineage>
</organism>
<feature type="region of interest" description="Disordered" evidence="2">
    <location>
        <begin position="1"/>
        <end position="21"/>
    </location>
</feature>
<accession>A0AAP0C7Q3</accession>
<dbReference type="AlphaFoldDB" id="A0AAP0C7Q3"/>
<evidence type="ECO:0000256" key="2">
    <source>
        <dbReference type="SAM" id="MobiDB-lite"/>
    </source>
</evidence>
<evidence type="ECO:0000256" key="1">
    <source>
        <dbReference type="SAM" id="Coils"/>
    </source>
</evidence>
<dbReference type="EMBL" id="JBCNJP010009939">
    <property type="protein sequence ID" value="KAK9048815.1"/>
    <property type="molecule type" value="Genomic_DNA"/>
</dbReference>
<evidence type="ECO:0008006" key="5">
    <source>
        <dbReference type="Google" id="ProtNLM"/>
    </source>
</evidence>
<protein>
    <recommendedName>
        <fullName evidence="5">BED-type domain-containing protein</fullName>
    </recommendedName>
</protein>
<evidence type="ECO:0000313" key="4">
    <source>
        <dbReference type="Proteomes" id="UP001408789"/>
    </source>
</evidence>
<name>A0AAP0C7Q3_9ASTR</name>